<evidence type="ECO:0000256" key="8">
    <source>
        <dbReference type="ARBA" id="ARBA00022737"/>
    </source>
</evidence>
<dbReference type="SMART" id="SM00248">
    <property type="entry name" value="ANK"/>
    <property type="match status" value="6"/>
</dbReference>
<dbReference type="PANTHER" id="PTHR24188:SF29">
    <property type="entry name" value="GH09064P"/>
    <property type="match status" value="1"/>
</dbReference>
<keyword evidence="8" id="KW-0677">Repeat</keyword>
<keyword evidence="11" id="KW-1053">Target membrane</keyword>
<dbReference type="GO" id="GO:0090729">
    <property type="term" value="F:toxin activity"/>
    <property type="evidence" value="ECO:0007669"/>
    <property type="project" value="UniProtKB-KW"/>
</dbReference>
<keyword evidence="11" id="KW-0472">Membrane</keyword>
<keyword evidence="5" id="KW-1052">Target cell membrane</keyword>
<proteinExistence type="predicted"/>
<dbReference type="InterPro" id="IPR036770">
    <property type="entry name" value="Ankyrin_rpt-contain_sf"/>
</dbReference>
<dbReference type="GO" id="GO:0005576">
    <property type="term" value="C:extracellular region"/>
    <property type="evidence" value="ECO:0007669"/>
    <property type="project" value="UniProtKB-SubCell"/>
</dbReference>
<evidence type="ECO:0000256" key="3">
    <source>
        <dbReference type="ARBA" id="ARBA00022483"/>
    </source>
</evidence>
<dbReference type="GO" id="GO:0044218">
    <property type="term" value="C:other organism cell membrane"/>
    <property type="evidence" value="ECO:0007669"/>
    <property type="project" value="UniProtKB-KW"/>
</dbReference>
<dbReference type="InterPro" id="IPR002110">
    <property type="entry name" value="Ankyrin_rpt"/>
</dbReference>
<evidence type="ECO:0000256" key="9">
    <source>
        <dbReference type="ARBA" id="ARBA00023028"/>
    </source>
</evidence>
<dbReference type="PANTHER" id="PTHR24188">
    <property type="entry name" value="ANKYRIN REPEAT PROTEIN"/>
    <property type="match status" value="1"/>
</dbReference>
<evidence type="ECO:0000313" key="13">
    <source>
        <dbReference type="EMBL" id="GFR10427.1"/>
    </source>
</evidence>
<dbReference type="Pfam" id="PF00023">
    <property type="entry name" value="Ank"/>
    <property type="match status" value="1"/>
</dbReference>
<sequence length="429" mass="49524">MNRNAEEEDIERRIKRIMPYIPDVIAYKSEFTSQSSILHYATDASMVRHILRYGADPNARIEYLDETPLMTAIKLYRPPEVIKELLIHGANVDMRCNRLQSTPLNLAASNPDCNVEIVKLLLEHGADIDTLNKVHDTPLIHAIRYFTKNMDLIKTLLEAGASINLANLKGETPFITAMKNPRCTVELFRELLKYKADVHFKDKMNCTSLHYAIQYLKSNRFKIVKELIKLGCDINARDYSGITPLLQAIHYKRKKRTLTFGKCLIRYAVLKGTVKCSETTSVYRTAVEDKLLNYISNSQKEVEFMKTHIIDDGISMYDYIMSKTVRTTLGDKLIETIDKKIYQVYNNLVLKKAKRAALLNLLSEHRLYTCVSHENIMRKITLDADSVLNVSKHLKLYELENLVDAYGWIFKEISGPLLTYYRNNQQLDE</sequence>
<dbReference type="AlphaFoldDB" id="A0A8X6GSS8"/>
<evidence type="ECO:0008006" key="15">
    <source>
        <dbReference type="Google" id="ProtNLM"/>
    </source>
</evidence>
<evidence type="ECO:0000256" key="4">
    <source>
        <dbReference type="ARBA" id="ARBA00022525"/>
    </source>
</evidence>
<dbReference type="OrthoDB" id="6431538at2759"/>
<keyword evidence="3" id="KW-0268">Exocytosis</keyword>
<dbReference type="GO" id="GO:0006887">
    <property type="term" value="P:exocytosis"/>
    <property type="evidence" value="ECO:0007669"/>
    <property type="project" value="UniProtKB-KW"/>
</dbReference>
<dbReference type="Proteomes" id="UP000887116">
    <property type="component" value="Unassembled WGS sequence"/>
</dbReference>
<evidence type="ECO:0000256" key="2">
    <source>
        <dbReference type="ARBA" id="ARBA00004613"/>
    </source>
</evidence>
<keyword evidence="9" id="KW-0638">Presynaptic neurotoxin</keyword>
<keyword evidence="10 12" id="KW-0040">ANK repeat</keyword>
<dbReference type="PROSITE" id="PS50088">
    <property type="entry name" value="ANK_REPEAT"/>
    <property type="match status" value="2"/>
</dbReference>
<keyword evidence="7" id="KW-0528">Neurotoxin</keyword>
<protein>
    <recommendedName>
        <fullName evidence="15">Ankyrin repeat protein</fullName>
    </recommendedName>
</protein>
<dbReference type="GO" id="GO:0044231">
    <property type="term" value="C:host cell presynaptic membrane"/>
    <property type="evidence" value="ECO:0007669"/>
    <property type="project" value="UniProtKB-KW"/>
</dbReference>
<evidence type="ECO:0000256" key="12">
    <source>
        <dbReference type="PROSITE-ProRule" id="PRU00023"/>
    </source>
</evidence>
<feature type="repeat" description="ANK" evidence="12">
    <location>
        <begin position="99"/>
        <end position="133"/>
    </location>
</feature>
<keyword evidence="6" id="KW-0800">Toxin</keyword>
<dbReference type="Pfam" id="PF12796">
    <property type="entry name" value="Ank_2"/>
    <property type="match status" value="1"/>
</dbReference>
<dbReference type="PROSITE" id="PS50297">
    <property type="entry name" value="ANK_REP_REGION"/>
    <property type="match status" value="1"/>
</dbReference>
<evidence type="ECO:0000313" key="14">
    <source>
        <dbReference type="Proteomes" id="UP000887116"/>
    </source>
</evidence>
<accession>A0A8X6GSS8</accession>
<evidence type="ECO:0000256" key="1">
    <source>
        <dbReference type="ARBA" id="ARBA00004175"/>
    </source>
</evidence>
<evidence type="ECO:0000256" key="10">
    <source>
        <dbReference type="ARBA" id="ARBA00023043"/>
    </source>
</evidence>
<dbReference type="EMBL" id="BMAO01026535">
    <property type="protein sequence ID" value="GFR10427.1"/>
    <property type="molecule type" value="Genomic_DNA"/>
</dbReference>
<evidence type="ECO:0000256" key="11">
    <source>
        <dbReference type="ARBA" id="ARBA00023298"/>
    </source>
</evidence>
<evidence type="ECO:0000256" key="6">
    <source>
        <dbReference type="ARBA" id="ARBA00022656"/>
    </source>
</evidence>
<gene>
    <name evidence="13" type="ORF">TNCT_85461</name>
</gene>
<evidence type="ECO:0000256" key="5">
    <source>
        <dbReference type="ARBA" id="ARBA00022537"/>
    </source>
</evidence>
<feature type="repeat" description="ANK" evidence="12">
    <location>
        <begin position="204"/>
        <end position="239"/>
    </location>
</feature>
<keyword evidence="14" id="KW-1185">Reference proteome</keyword>
<evidence type="ECO:0000256" key="7">
    <source>
        <dbReference type="ARBA" id="ARBA00022699"/>
    </source>
</evidence>
<organism evidence="13 14">
    <name type="scientific">Trichonephila clavata</name>
    <name type="common">Joro spider</name>
    <name type="synonym">Nephila clavata</name>
    <dbReference type="NCBI Taxonomy" id="2740835"/>
    <lineage>
        <taxon>Eukaryota</taxon>
        <taxon>Metazoa</taxon>
        <taxon>Ecdysozoa</taxon>
        <taxon>Arthropoda</taxon>
        <taxon>Chelicerata</taxon>
        <taxon>Arachnida</taxon>
        <taxon>Araneae</taxon>
        <taxon>Araneomorphae</taxon>
        <taxon>Entelegynae</taxon>
        <taxon>Araneoidea</taxon>
        <taxon>Nephilidae</taxon>
        <taxon>Trichonephila</taxon>
    </lineage>
</organism>
<dbReference type="Gene3D" id="1.25.40.20">
    <property type="entry name" value="Ankyrin repeat-containing domain"/>
    <property type="match status" value="2"/>
</dbReference>
<comment type="subcellular location">
    <subcellularLocation>
        <location evidence="2">Secreted</location>
    </subcellularLocation>
    <subcellularLocation>
        <location evidence="1">Target cell membrane</location>
    </subcellularLocation>
</comment>
<reference evidence="13" key="1">
    <citation type="submission" date="2020-07" db="EMBL/GenBank/DDBJ databases">
        <title>Multicomponent nature underlies the extraordinary mechanical properties of spider dragline silk.</title>
        <authorList>
            <person name="Kono N."/>
            <person name="Nakamura H."/>
            <person name="Mori M."/>
            <person name="Yoshida Y."/>
            <person name="Ohtoshi R."/>
            <person name="Malay A.D."/>
            <person name="Moran D.A.P."/>
            <person name="Tomita M."/>
            <person name="Numata K."/>
            <person name="Arakawa K."/>
        </authorList>
    </citation>
    <scope>NUCLEOTIDE SEQUENCE</scope>
</reference>
<keyword evidence="4" id="KW-0964">Secreted</keyword>
<comment type="caution">
    <text evidence="13">The sequence shown here is derived from an EMBL/GenBank/DDBJ whole genome shotgun (WGS) entry which is preliminary data.</text>
</comment>
<name>A0A8X6GSS8_TRICU</name>
<dbReference type="SUPFAM" id="SSF48403">
    <property type="entry name" value="Ankyrin repeat"/>
    <property type="match status" value="1"/>
</dbReference>